<proteinExistence type="predicted"/>
<dbReference type="RefSeq" id="WP_008067143.1">
    <property type="nucleotide sequence ID" value="NZ_AQWK01000006.1"/>
</dbReference>
<dbReference type="Pfam" id="PF17678">
    <property type="entry name" value="Glyco_hydro_92N"/>
    <property type="match status" value="1"/>
</dbReference>
<dbReference type="PANTHER" id="PTHR12143:SF39">
    <property type="entry name" value="SECRETED PROTEIN"/>
    <property type="match status" value="1"/>
</dbReference>
<dbReference type="SUPFAM" id="SSF48208">
    <property type="entry name" value="Six-hairpin glycosidases"/>
    <property type="match status" value="1"/>
</dbReference>
<dbReference type="NCBIfam" id="TIGR01180">
    <property type="entry name" value="aman2_put"/>
    <property type="match status" value="1"/>
</dbReference>
<reference evidence="3 4" key="1">
    <citation type="journal article" date="2012" name="J. Bacteriol.">
        <title>Draft Genome Sequence of Novosphingobium nitrogenifigens Y88T.</title>
        <authorList>
            <person name="Strabala T.J."/>
            <person name="Macdonald L."/>
            <person name="Liu V."/>
            <person name="Smit A.M."/>
        </authorList>
    </citation>
    <scope>NUCLEOTIDE SEQUENCE [LARGE SCALE GENOMIC DNA]</scope>
    <source>
        <strain evidence="3 4">DSM 19370</strain>
    </source>
</reference>
<comment type="caution">
    <text evidence="3">The sequence shown here is derived from an EMBL/GenBank/DDBJ whole genome shotgun (WGS) entry which is preliminary data.</text>
</comment>
<dbReference type="GO" id="GO:0005975">
    <property type="term" value="P:carbohydrate metabolic process"/>
    <property type="evidence" value="ECO:0007669"/>
    <property type="project" value="InterPro"/>
</dbReference>
<dbReference type="InterPro" id="IPR006311">
    <property type="entry name" value="TAT_signal"/>
</dbReference>
<dbReference type="InterPro" id="IPR014718">
    <property type="entry name" value="GH-type_carb-bd"/>
</dbReference>
<dbReference type="Proteomes" id="UP000004728">
    <property type="component" value="Unassembled WGS sequence"/>
</dbReference>
<dbReference type="eggNOG" id="COG3537">
    <property type="taxonomic scope" value="Bacteria"/>
</dbReference>
<dbReference type="STRING" id="983920.Y88_0285"/>
<dbReference type="GO" id="GO:0005829">
    <property type="term" value="C:cytosol"/>
    <property type="evidence" value="ECO:0007669"/>
    <property type="project" value="TreeGrafter"/>
</dbReference>
<dbReference type="Gene3D" id="2.70.98.10">
    <property type="match status" value="1"/>
</dbReference>
<protein>
    <submittedName>
        <fullName evidence="3">Exported alpha-mannosidase</fullName>
    </submittedName>
</protein>
<dbReference type="Pfam" id="PF07971">
    <property type="entry name" value="Glyco_hydro_92"/>
    <property type="match status" value="1"/>
</dbReference>
<gene>
    <name evidence="3" type="ORF">Y88_0285</name>
</gene>
<dbReference type="InterPro" id="IPR005887">
    <property type="entry name" value="GH92_a_mannosidase_put"/>
</dbReference>
<dbReference type="EMBL" id="AEWJ01000044">
    <property type="protein sequence ID" value="EGD58233.1"/>
    <property type="molecule type" value="Genomic_DNA"/>
</dbReference>
<dbReference type="GO" id="GO:0030246">
    <property type="term" value="F:carbohydrate binding"/>
    <property type="evidence" value="ECO:0007669"/>
    <property type="project" value="InterPro"/>
</dbReference>
<dbReference type="FunFam" id="3.30.2080.10:FF:000001">
    <property type="entry name" value="Alpha-1,2-mannosidase subfamily"/>
    <property type="match status" value="1"/>
</dbReference>
<sequence>MTTRRQWLKSTAALAGAGLGGALLRHEVVPHGAVADVIEATSAGDMSVLIDPMIGTGGHGHTTPAATVPFGMVQLGPDTDDRRWDACSGYHHDDTTLLGFSHNHLSGTGVGDMLDVLVVPRTGPVVLSPGTRQKPEGSYRQAFDHADEIAEPGYYAVRLKDSGIEVELTATARAGMHRYRFPAAGHLLIDFDHAMQLPHHHHTRVEGMLQQLAPDLLVGSRRVHQWANGREIHFAMRLSVPAAEMQFFAHDAPAAAGATGLVGGGLKVAIMLPDAASAPVMVKVGMSGVDLAGAMANLDAEMPDWDFERIRRAARTAWRERLDSVRFVGGSPAERRIMATALYHAAAAPNLFADADGRYRGMDRAVHTLAKGEGNWSAYSLWDTYRAFHPLLTLIDPDKNAAFARNLARMTLESPSGPPVWPLQGIETHCMIGWHSVVVIAEALTKGAPGIDLATLWPRLRRLAFEEKGNGLEPYRRLGYVPADMVSEAASKTIEYSYDDWAMSKIAEAAGATQDAYALRRRSLSWRSIFDIDTKFVRPRFSDGNWPGPFDPRAVDHDGGYWRDFTECNAWQATFLAQHDIHGLMDLMGGDAALEAKLDALFSADSRLAPGTPPDVAGLVGQYAHGNEPSHHIAYLYAWCGAPWKTQARVRSLMATMYRDQPDGLAGNEDCGQMSAWFVLSAFGIYPVDPVSGIWIFGSPLFERVELTVAGGRLVIEAPGVSAEAVYVQNVFWNGKAWDKSWIPHAELVRGGHLVFEMGTTPNREFGRAPEARPPLALEAGAA</sequence>
<dbReference type="InterPro" id="IPR008928">
    <property type="entry name" value="6-hairpin_glycosidase_sf"/>
</dbReference>
<dbReference type="Gene3D" id="3.30.2080.10">
    <property type="entry name" value="GH92 mannosidase domain"/>
    <property type="match status" value="1"/>
</dbReference>
<dbReference type="GO" id="GO:0006516">
    <property type="term" value="P:glycoprotein catabolic process"/>
    <property type="evidence" value="ECO:0007669"/>
    <property type="project" value="TreeGrafter"/>
</dbReference>
<feature type="domain" description="Glycosyl hydrolase family 92" evidence="1">
    <location>
        <begin position="294"/>
        <end position="759"/>
    </location>
</feature>
<dbReference type="InterPro" id="IPR050883">
    <property type="entry name" value="PNGase"/>
</dbReference>
<dbReference type="InParanoid" id="F1ZAY9"/>
<dbReference type="InterPro" id="IPR041371">
    <property type="entry name" value="GH92_N"/>
</dbReference>
<dbReference type="AlphaFoldDB" id="F1ZAY9"/>
<accession>F1ZAY9</accession>
<dbReference type="PANTHER" id="PTHR12143">
    <property type="entry name" value="PEPTIDE N-GLYCANASE PNGASE -RELATED"/>
    <property type="match status" value="1"/>
</dbReference>
<keyword evidence="4" id="KW-1185">Reference proteome</keyword>
<dbReference type="Gene3D" id="1.20.1610.10">
    <property type="entry name" value="alpha-1,2-mannosidases domains"/>
    <property type="match status" value="1"/>
</dbReference>
<organism evidence="3 4">
    <name type="scientific">Novosphingobium nitrogenifigens DSM 19370</name>
    <dbReference type="NCBI Taxonomy" id="983920"/>
    <lineage>
        <taxon>Bacteria</taxon>
        <taxon>Pseudomonadati</taxon>
        <taxon>Pseudomonadota</taxon>
        <taxon>Alphaproteobacteria</taxon>
        <taxon>Sphingomonadales</taxon>
        <taxon>Sphingomonadaceae</taxon>
        <taxon>Novosphingobium</taxon>
    </lineage>
</organism>
<dbReference type="GO" id="GO:0000224">
    <property type="term" value="F:peptide-N4-(N-acetyl-beta-glucosaminyl)asparagine amidase activity"/>
    <property type="evidence" value="ECO:0007669"/>
    <property type="project" value="TreeGrafter"/>
</dbReference>
<dbReference type="Gene3D" id="1.20.1050.60">
    <property type="entry name" value="alpha-1,2-mannosidase"/>
    <property type="match status" value="1"/>
</dbReference>
<evidence type="ECO:0000259" key="1">
    <source>
        <dbReference type="Pfam" id="PF07971"/>
    </source>
</evidence>
<dbReference type="PROSITE" id="PS51318">
    <property type="entry name" value="TAT"/>
    <property type="match status" value="1"/>
</dbReference>
<feature type="domain" description="Glycosyl hydrolase family 92 N-terminal" evidence="2">
    <location>
        <begin position="50"/>
        <end position="287"/>
    </location>
</feature>
<evidence type="ECO:0000259" key="2">
    <source>
        <dbReference type="Pfam" id="PF17678"/>
    </source>
</evidence>
<evidence type="ECO:0000313" key="4">
    <source>
        <dbReference type="Proteomes" id="UP000004728"/>
    </source>
</evidence>
<dbReference type="InterPro" id="IPR012939">
    <property type="entry name" value="Glyco_hydro_92"/>
</dbReference>
<evidence type="ECO:0000313" key="3">
    <source>
        <dbReference type="EMBL" id="EGD58233.1"/>
    </source>
</evidence>
<name>F1ZAY9_9SPHN</name>
<dbReference type="HOGENOM" id="CLU_003690_2_2_5"/>
<dbReference type="OrthoDB" id="9804511at2"/>